<evidence type="ECO:0000256" key="1">
    <source>
        <dbReference type="SAM" id="MobiDB-lite"/>
    </source>
</evidence>
<accession>Q08VD8</accession>
<feature type="region of interest" description="Disordered" evidence="1">
    <location>
        <begin position="50"/>
        <end position="150"/>
    </location>
</feature>
<proteinExistence type="predicted"/>
<evidence type="ECO:0000313" key="3">
    <source>
        <dbReference type="Proteomes" id="UP000032702"/>
    </source>
</evidence>
<protein>
    <submittedName>
        <fullName evidence="2">Uncharacterized protein</fullName>
    </submittedName>
</protein>
<sequence length="173" mass="19144">LRAPERGLEWGVTLLDVAGNVLGDHDRVVDDEAGGNGECHQREVVDAVSAKVHHRERADQREWHGDAGDDRGAGAAQEDEHHPHHQRHAEQQRQLHVGDRGADGTAAIQHHLDVDGRRDGVRQRRQQRLHPLDHVDDVGAGLAPDDERDGSLAVRPCRHPLVLHALEDTPDIP</sequence>
<dbReference type="EMBL" id="AAMD01000117">
    <property type="protein sequence ID" value="EAU64429.1"/>
    <property type="molecule type" value="Genomic_DNA"/>
</dbReference>
<reference evidence="2 3" key="1">
    <citation type="submission" date="2006-04" db="EMBL/GenBank/DDBJ databases">
        <authorList>
            <person name="Nierman W.C."/>
        </authorList>
    </citation>
    <scope>NUCLEOTIDE SEQUENCE [LARGE SCALE GENOMIC DNA]</scope>
    <source>
        <strain evidence="2 3">DW4/3-1</strain>
    </source>
</reference>
<feature type="non-terminal residue" evidence="2">
    <location>
        <position position="1"/>
    </location>
</feature>
<comment type="caution">
    <text evidence="2">The sequence shown here is derived from an EMBL/GenBank/DDBJ whole genome shotgun (WGS) entry which is preliminary data.</text>
</comment>
<feature type="compositionally biased region" description="Basic and acidic residues" evidence="1">
    <location>
        <begin position="56"/>
        <end position="102"/>
    </location>
</feature>
<evidence type="ECO:0000313" key="2">
    <source>
        <dbReference type="EMBL" id="EAU64429.1"/>
    </source>
</evidence>
<organism evidence="2 3">
    <name type="scientific">Stigmatella aurantiaca (strain DW4/3-1)</name>
    <dbReference type="NCBI Taxonomy" id="378806"/>
    <lineage>
        <taxon>Bacteria</taxon>
        <taxon>Pseudomonadati</taxon>
        <taxon>Myxococcota</taxon>
        <taxon>Myxococcia</taxon>
        <taxon>Myxococcales</taxon>
        <taxon>Cystobacterineae</taxon>
        <taxon>Archangiaceae</taxon>
        <taxon>Stigmatella</taxon>
    </lineage>
</organism>
<dbReference type="AlphaFoldDB" id="Q08VD8"/>
<feature type="compositionally biased region" description="Basic and acidic residues" evidence="1">
    <location>
        <begin position="110"/>
        <end position="122"/>
    </location>
</feature>
<dbReference type="Proteomes" id="UP000032702">
    <property type="component" value="Unassembled WGS sequence"/>
</dbReference>
<name>Q08VD8_STIAD</name>
<gene>
    <name evidence="2" type="ORF">STIAU_4494</name>
</gene>